<evidence type="ECO:0000256" key="3">
    <source>
        <dbReference type="ARBA" id="ARBA00022884"/>
    </source>
</evidence>
<dbReference type="InterPro" id="IPR012677">
    <property type="entry name" value="Nucleotide-bd_a/b_plait_sf"/>
</dbReference>
<evidence type="ECO:0000313" key="9">
    <source>
        <dbReference type="EMBL" id="CAD5117916.1"/>
    </source>
</evidence>
<organism evidence="9 10">
    <name type="scientific">Dimorphilus gyrociliatus</name>
    <dbReference type="NCBI Taxonomy" id="2664684"/>
    <lineage>
        <taxon>Eukaryota</taxon>
        <taxon>Metazoa</taxon>
        <taxon>Spiralia</taxon>
        <taxon>Lophotrochozoa</taxon>
        <taxon>Annelida</taxon>
        <taxon>Polychaeta</taxon>
        <taxon>Polychaeta incertae sedis</taxon>
        <taxon>Dinophilidae</taxon>
        <taxon>Dimorphilus</taxon>
    </lineage>
</organism>
<dbReference type="Pfam" id="PF00276">
    <property type="entry name" value="Ribosomal_L23"/>
    <property type="match status" value="1"/>
</dbReference>
<dbReference type="GO" id="GO:0019843">
    <property type="term" value="F:rRNA binding"/>
    <property type="evidence" value="ECO:0007669"/>
    <property type="project" value="UniProtKB-KW"/>
</dbReference>
<dbReference type="GO" id="GO:0006412">
    <property type="term" value="P:translation"/>
    <property type="evidence" value="ECO:0007669"/>
    <property type="project" value="InterPro"/>
</dbReference>
<dbReference type="EMBL" id="CAJFCJ010000007">
    <property type="protein sequence ID" value="CAD5117916.1"/>
    <property type="molecule type" value="Genomic_DNA"/>
</dbReference>
<evidence type="ECO:0000256" key="1">
    <source>
        <dbReference type="ARBA" id="ARBA00006700"/>
    </source>
</evidence>
<evidence type="ECO:0000256" key="5">
    <source>
        <dbReference type="ARBA" id="ARBA00023274"/>
    </source>
</evidence>
<dbReference type="InterPro" id="IPR019985">
    <property type="entry name" value="Ribosomal_uL23"/>
</dbReference>
<feature type="compositionally biased region" description="Basic residues" evidence="7">
    <location>
        <begin position="35"/>
        <end position="51"/>
    </location>
</feature>
<dbReference type="Pfam" id="PF03939">
    <property type="entry name" value="Ribosomal_L23eN"/>
    <property type="match status" value="1"/>
</dbReference>
<dbReference type="HAMAP" id="MF_01369_A">
    <property type="entry name" value="Ribosomal_uL23_A"/>
    <property type="match status" value="1"/>
</dbReference>
<keyword evidence="10" id="KW-1185">Reference proteome</keyword>
<dbReference type="PANTHER" id="PTHR11620">
    <property type="entry name" value="60S RIBOSOMAL PROTEIN L23A"/>
    <property type="match status" value="1"/>
</dbReference>
<dbReference type="Gene3D" id="3.30.70.330">
    <property type="match status" value="1"/>
</dbReference>
<dbReference type="Proteomes" id="UP000549394">
    <property type="component" value="Unassembled WGS sequence"/>
</dbReference>
<dbReference type="SUPFAM" id="SSF54189">
    <property type="entry name" value="Ribosomal proteins S24e, L23 and L15e"/>
    <property type="match status" value="1"/>
</dbReference>
<evidence type="ECO:0000256" key="2">
    <source>
        <dbReference type="ARBA" id="ARBA00022730"/>
    </source>
</evidence>
<evidence type="ECO:0000256" key="6">
    <source>
        <dbReference type="RuleBase" id="RU003934"/>
    </source>
</evidence>
<dbReference type="InterPro" id="IPR012678">
    <property type="entry name" value="Ribosomal_uL23/eL15/eS24_sf"/>
</dbReference>
<evidence type="ECO:0000256" key="4">
    <source>
        <dbReference type="ARBA" id="ARBA00022980"/>
    </source>
</evidence>
<dbReference type="GO" id="GO:0005840">
    <property type="term" value="C:ribosome"/>
    <property type="evidence" value="ECO:0007669"/>
    <property type="project" value="UniProtKB-KW"/>
</dbReference>
<dbReference type="InterPro" id="IPR005633">
    <property type="entry name" value="Ribosomal_uL23_N"/>
</dbReference>
<dbReference type="InterPro" id="IPR001014">
    <property type="entry name" value="Ribosomal_uL23_CS"/>
</dbReference>
<protein>
    <submittedName>
        <fullName evidence="9">DgyrCDS6660</fullName>
    </submittedName>
</protein>
<keyword evidence="3" id="KW-0694">RNA-binding</keyword>
<reference evidence="9 10" key="1">
    <citation type="submission" date="2020-08" db="EMBL/GenBank/DDBJ databases">
        <authorList>
            <person name="Hejnol A."/>
        </authorList>
    </citation>
    <scope>NUCLEOTIDE SEQUENCE [LARGE SCALE GENOMIC DNA]</scope>
</reference>
<dbReference type="GO" id="GO:0003735">
    <property type="term" value="F:structural constituent of ribosome"/>
    <property type="evidence" value="ECO:0007669"/>
    <property type="project" value="InterPro"/>
</dbReference>
<keyword evidence="5 6" id="KW-0687">Ribonucleoprotein</keyword>
<feature type="region of interest" description="Disordered" evidence="7">
    <location>
        <begin position="1"/>
        <end position="58"/>
    </location>
</feature>
<gene>
    <name evidence="9" type="ORF">DGYR_LOCUS6377</name>
</gene>
<comment type="similarity">
    <text evidence="1 6">Belongs to the universal ribosomal protein uL23 family.</text>
</comment>
<name>A0A7I8VQZ5_9ANNE</name>
<dbReference type="GO" id="GO:1990904">
    <property type="term" value="C:ribonucleoprotein complex"/>
    <property type="evidence" value="ECO:0007669"/>
    <property type="project" value="UniProtKB-KW"/>
</dbReference>
<evidence type="ECO:0000313" key="10">
    <source>
        <dbReference type="Proteomes" id="UP000549394"/>
    </source>
</evidence>
<feature type="compositionally biased region" description="Basic and acidic residues" evidence="7">
    <location>
        <begin position="12"/>
        <end position="34"/>
    </location>
</feature>
<proteinExistence type="inferred from homology"/>
<dbReference type="PROSITE" id="PS00050">
    <property type="entry name" value="RIBOSOMAL_L23"/>
    <property type="match status" value="1"/>
</dbReference>
<keyword evidence="4 6" id="KW-0689">Ribosomal protein</keyword>
<dbReference type="NCBIfam" id="TIGR03636">
    <property type="entry name" value="uL23_arch"/>
    <property type="match status" value="1"/>
</dbReference>
<keyword evidence="2" id="KW-0699">rRNA-binding</keyword>
<comment type="caution">
    <text evidence="9">The sequence shown here is derived from an EMBL/GenBank/DDBJ whole genome shotgun (WGS) entry which is preliminary data.</text>
</comment>
<feature type="domain" description="Large ribosomal subunit protein uL23 N-terminal" evidence="8">
    <location>
        <begin position="44"/>
        <end position="93"/>
    </location>
</feature>
<accession>A0A7I8VQZ5</accession>
<dbReference type="AlphaFoldDB" id="A0A7I8VQZ5"/>
<dbReference type="NCBIfam" id="NF011118">
    <property type="entry name" value="PRK14548.1"/>
    <property type="match status" value="1"/>
</dbReference>
<evidence type="ECO:0000259" key="8">
    <source>
        <dbReference type="Pfam" id="PF03939"/>
    </source>
</evidence>
<dbReference type="FunFam" id="3.30.70.330:FF:000035">
    <property type="entry name" value="60S ribosomal protein L23a"/>
    <property type="match status" value="1"/>
</dbReference>
<dbReference type="OrthoDB" id="1267328at2759"/>
<sequence length="182" mass="20632">MAPKKPTSAVKKVGEKKQPPKAVKSKDKKPAPKKDLKKKGGVVKAKAKKAQKAQLKGVFAKRQRKIRTSVHFRRPKTLSLTRRPRCPKRSTPRSNKLDQFTIIKFPLTTESAMKKIEDNNTLVFIVDKKSDKKKVRMAVKKLYSIEVEKVNTLIRPDGEKKAFVKLKSDYDALDVANKIGII</sequence>
<dbReference type="InterPro" id="IPR013025">
    <property type="entry name" value="Ribosomal_uL23-like"/>
</dbReference>
<evidence type="ECO:0000256" key="7">
    <source>
        <dbReference type="SAM" id="MobiDB-lite"/>
    </source>
</evidence>